<keyword evidence="3 6" id="KW-0812">Transmembrane</keyword>
<comment type="caution">
    <text evidence="9">The sequence shown here is derived from an EMBL/GenBank/DDBJ whole genome shotgun (WGS) entry which is preliminary data.</text>
</comment>
<feature type="domain" description="MacB-like periplasmic core" evidence="8">
    <location>
        <begin position="20"/>
        <end position="236"/>
    </location>
</feature>
<feature type="transmembrane region" description="Helical" evidence="6">
    <location>
        <begin position="352"/>
        <end position="371"/>
    </location>
</feature>
<keyword evidence="2" id="KW-1003">Cell membrane</keyword>
<comment type="subcellular location">
    <subcellularLocation>
        <location evidence="1">Cell membrane</location>
        <topology evidence="1">Multi-pass membrane protein</topology>
    </subcellularLocation>
</comment>
<evidence type="ECO:0000256" key="3">
    <source>
        <dbReference type="ARBA" id="ARBA00022692"/>
    </source>
</evidence>
<dbReference type="PANTHER" id="PTHR30572">
    <property type="entry name" value="MEMBRANE COMPONENT OF TRANSPORTER-RELATED"/>
    <property type="match status" value="1"/>
</dbReference>
<dbReference type="RefSeq" id="WP_188766591.1">
    <property type="nucleotide sequence ID" value="NZ_BMKK01000005.1"/>
</dbReference>
<accession>A0A916YTY1</accession>
<feature type="transmembrane region" description="Helical" evidence="6">
    <location>
        <begin position="740"/>
        <end position="760"/>
    </location>
</feature>
<reference evidence="9" key="2">
    <citation type="submission" date="2020-09" db="EMBL/GenBank/DDBJ databases">
        <authorList>
            <person name="Sun Q."/>
            <person name="Zhou Y."/>
        </authorList>
    </citation>
    <scope>NUCLEOTIDE SEQUENCE</scope>
    <source>
        <strain evidence="9">CGMCC 1.15958</strain>
    </source>
</reference>
<reference evidence="9" key="1">
    <citation type="journal article" date="2014" name="Int. J. Syst. Evol. Microbiol.">
        <title>Complete genome sequence of Corynebacterium casei LMG S-19264T (=DSM 44701T), isolated from a smear-ripened cheese.</title>
        <authorList>
            <consortium name="US DOE Joint Genome Institute (JGI-PGF)"/>
            <person name="Walter F."/>
            <person name="Albersmeier A."/>
            <person name="Kalinowski J."/>
            <person name="Ruckert C."/>
        </authorList>
    </citation>
    <scope>NUCLEOTIDE SEQUENCE</scope>
    <source>
        <strain evidence="9">CGMCC 1.15958</strain>
    </source>
</reference>
<evidence type="ECO:0000313" key="9">
    <source>
        <dbReference type="EMBL" id="GGD61236.1"/>
    </source>
</evidence>
<feature type="domain" description="ABC3 transporter permease C-terminal" evidence="7">
    <location>
        <begin position="302"/>
        <end position="416"/>
    </location>
</feature>
<evidence type="ECO:0000256" key="2">
    <source>
        <dbReference type="ARBA" id="ARBA00022475"/>
    </source>
</evidence>
<feature type="transmembrane region" description="Helical" evidence="6">
    <location>
        <begin position="772"/>
        <end position="792"/>
    </location>
</feature>
<organism evidence="9 10">
    <name type="scientific">Emticicia aquatilis</name>
    <dbReference type="NCBI Taxonomy" id="1537369"/>
    <lineage>
        <taxon>Bacteria</taxon>
        <taxon>Pseudomonadati</taxon>
        <taxon>Bacteroidota</taxon>
        <taxon>Cytophagia</taxon>
        <taxon>Cytophagales</taxon>
        <taxon>Leadbetterellaceae</taxon>
        <taxon>Emticicia</taxon>
    </lineage>
</organism>
<evidence type="ECO:0000313" key="10">
    <source>
        <dbReference type="Proteomes" id="UP000609064"/>
    </source>
</evidence>
<keyword evidence="10" id="KW-1185">Reference proteome</keyword>
<evidence type="ECO:0000259" key="7">
    <source>
        <dbReference type="Pfam" id="PF02687"/>
    </source>
</evidence>
<dbReference type="EMBL" id="BMKK01000005">
    <property type="protein sequence ID" value="GGD61236.1"/>
    <property type="molecule type" value="Genomic_DNA"/>
</dbReference>
<dbReference type="GO" id="GO:0022857">
    <property type="term" value="F:transmembrane transporter activity"/>
    <property type="evidence" value="ECO:0007669"/>
    <property type="project" value="TreeGrafter"/>
</dbReference>
<feature type="transmembrane region" description="Helical" evidence="6">
    <location>
        <begin position="438"/>
        <end position="459"/>
    </location>
</feature>
<feature type="transmembrane region" description="Helical" evidence="6">
    <location>
        <begin position="296"/>
        <end position="318"/>
    </location>
</feature>
<feature type="transmembrane region" description="Helical" evidence="6">
    <location>
        <begin position="391"/>
        <end position="417"/>
    </location>
</feature>
<dbReference type="InterPro" id="IPR003838">
    <property type="entry name" value="ABC3_permease_C"/>
</dbReference>
<dbReference type="Pfam" id="PF12704">
    <property type="entry name" value="MacB_PCD"/>
    <property type="match status" value="2"/>
</dbReference>
<dbReference type="GO" id="GO:0005886">
    <property type="term" value="C:plasma membrane"/>
    <property type="evidence" value="ECO:0007669"/>
    <property type="project" value="UniProtKB-SubCell"/>
</dbReference>
<evidence type="ECO:0000256" key="1">
    <source>
        <dbReference type="ARBA" id="ARBA00004651"/>
    </source>
</evidence>
<feature type="transmembrane region" description="Helical" evidence="6">
    <location>
        <begin position="21"/>
        <end position="42"/>
    </location>
</feature>
<protein>
    <submittedName>
        <fullName evidence="9">ABC transporter permease</fullName>
    </submittedName>
</protein>
<name>A0A916YTY1_9BACT</name>
<feature type="domain" description="ABC3 transporter permease C-terminal" evidence="7">
    <location>
        <begin position="691"/>
        <end position="804"/>
    </location>
</feature>
<evidence type="ECO:0000256" key="6">
    <source>
        <dbReference type="SAM" id="Phobius"/>
    </source>
</evidence>
<proteinExistence type="predicted"/>
<evidence type="ECO:0000256" key="5">
    <source>
        <dbReference type="ARBA" id="ARBA00023136"/>
    </source>
</evidence>
<dbReference type="InterPro" id="IPR050250">
    <property type="entry name" value="Macrolide_Exporter_MacB"/>
</dbReference>
<feature type="domain" description="MacB-like periplasmic core" evidence="8">
    <location>
        <begin position="452"/>
        <end position="616"/>
    </location>
</feature>
<dbReference type="InterPro" id="IPR025857">
    <property type="entry name" value="MacB_PCD"/>
</dbReference>
<evidence type="ECO:0000259" key="8">
    <source>
        <dbReference type="Pfam" id="PF12704"/>
    </source>
</evidence>
<evidence type="ECO:0000256" key="4">
    <source>
        <dbReference type="ARBA" id="ARBA00022989"/>
    </source>
</evidence>
<sequence>MLQNYLKIAWRNLLKNKLYSFINIFGLAIGLTCFLLITLYVVDELSYDRQFKDAERIYRINSDIKFGGAEQRMAVSSDPFGATLKKDYAEVEQYVRLYANNSRRFIKKGSEFLIENNCLHADSTLLDVFPLNILEGDSKKVLAEPNTLIISQTAAQKYFGSTSAVGKTLTVGLQNPVEYKVTAVYEDMPTNAHFQTDMFFPFKNINDYKFDNFLSHNFYTYIKLREGVDYKQFEKKFDVVVDKYILPQAKAFMDIKSMDDFKKGGNYLKYSLTPLLDIHLKSDRIYEIGPNSDIQYVYIFSVVALFLLLIACINFMNLSTARSANRAKEVGIRKVMGTQRNSLIMQFMSESVLTSYLAFVIALVITILLIPSFNEIAGKQFTTQSLFQPQYLPFLVLLPLIVGVLAGYYPSFFLSSFRPIEVLKSKLNANFRRSNFRNALVTFQFVTSLVLVISTFIIYRQLNYIQHKNLGFSKDQILVVTGTSSLRDNNNVFKEEVKKMAGVKNATFAGFLPVANSSRSDNTFSTEAVFNTQNSFNMQAWEIDEDYIPTLDMEILKGRNFSKAFSTDSSGIILNEQAAKLIGFDDPIGKKLYINNGNPNDVEALTVVGLVKNFHYSSMREAVGPLCFRYGRSAWVTAFKINTEEPQTLIKQIEAKWKVFAPEMPFNYHFMNESFDEMYRAEQRIGQISLIFAGLTVLIACLGLFGLITYIAEQRTKEIGVRKVLGASIWSIVQLLSKDFLKLVCLAFVIASPLAYYAMSTWLKDFAFKTDISLWVFVVAGIVILLIALLTVSYQAIKAALMNPVKSLKTE</sequence>
<dbReference type="PANTHER" id="PTHR30572:SF18">
    <property type="entry name" value="ABC-TYPE MACROLIDE FAMILY EXPORT SYSTEM PERMEASE COMPONENT 2"/>
    <property type="match status" value="1"/>
</dbReference>
<feature type="transmembrane region" description="Helical" evidence="6">
    <location>
        <begin position="690"/>
        <end position="712"/>
    </location>
</feature>
<keyword evidence="5 6" id="KW-0472">Membrane</keyword>
<keyword evidence="4 6" id="KW-1133">Transmembrane helix</keyword>
<dbReference type="Proteomes" id="UP000609064">
    <property type="component" value="Unassembled WGS sequence"/>
</dbReference>
<dbReference type="Pfam" id="PF02687">
    <property type="entry name" value="FtsX"/>
    <property type="match status" value="2"/>
</dbReference>
<dbReference type="AlphaFoldDB" id="A0A916YTY1"/>
<gene>
    <name evidence="9" type="ORF">GCM10011514_26570</name>
</gene>